<evidence type="ECO:0000259" key="1">
    <source>
        <dbReference type="PROSITE" id="PS50097"/>
    </source>
</evidence>
<dbReference type="AlphaFoldDB" id="A0A0C9YWU4"/>
<dbReference type="Pfam" id="PF00651">
    <property type="entry name" value="BTB"/>
    <property type="match status" value="1"/>
</dbReference>
<gene>
    <name evidence="2" type="ORF">PISMIDRAFT_18796</name>
</gene>
<protein>
    <submittedName>
        <fullName evidence="2">Unplaced genomic scaffold scaffold_406, whole genome shotgun sequence</fullName>
    </submittedName>
</protein>
<dbReference type="SMART" id="SM00225">
    <property type="entry name" value="BTB"/>
    <property type="match status" value="1"/>
</dbReference>
<organism evidence="2 3">
    <name type="scientific">Pisolithus microcarpus 441</name>
    <dbReference type="NCBI Taxonomy" id="765257"/>
    <lineage>
        <taxon>Eukaryota</taxon>
        <taxon>Fungi</taxon>
        <taxon>Dikarya</taxon>
        <taxon>Basidiomycota</taxon>
        <taxon>Agaricomycotina</taxon>
        <taxon>Agaricomycetes</taxon>
        <taxon>Agaricomycetidae</taxon>
        <taxon>Boletales</taxon>
        <taxon>Sclerodermatineae</taxon>
        <taxon>Pisolithaceae</taxon>
        <taxon>Pisolithus</taxon>
    </lineage>
</organism>
<dbReference type="HOGENOM" id="CLU_052397_0_1_1"/>
<dbReference type="SUPFAM" id="SSF54695">
    <property type="entry name" value="POZ domain"/>
    <property type="match status" value="1"/>
</dbReference>
<sequence length="289" mass="32330">MSNPPDSPTFALPPFDHVKADVILRSSDGVDFRVFRLFLSLASPFFETLFDLPQPSEAANADMEIEDGLPVIPVSEGSKTLDSLLRFCYPCTLAEDPVIEDFREIINVLEAAKKYSLDAIQPAICKSLFTPKILEANSLRCFAIACRALPEWFEEIELITSTELLSLLTYHRKCSEAVQSFKGNLSWIPNELTPGHDGSCQCSPPPYASSPLDLGDWWKGFMDSTFLVLSDSPCTETIKASVEKMIQTVRQRGCNRCRDVAPGRLRELDVILRNKVEEATSKIKLDLNY</sequence>
<evidence type="ECO:0000313" key="3">
    <source>
        <dbReference type="Proteomes" id="UP000054018"/>
    </source>
</evidence>
<reference evidence="3" key="2">
    <citation type="submission" date="2015-01" db="EMBL/GenBank/DDBJ databases">
        <title>Evolutionary Origins and Diversification of the Mycorrhizal Mutualists.</title>
        <authorList>
            <consortium name="DOE Joint Genome Institute"/>
            <consortium name="Mycorrhizal Genomics Consortium"/>
            <person name="Kohler A."/>
            <person name="Kuo A."/>
            <person name="Nagy L.G."/>
            <person name="Floudas D."/>
            <person name="Copeland A."/>
            <person name="Barry K.W."/>
            <person name="Cichocki N."/>
            <person name="Veneault-Fourrey C."/>
            <person name="LaButti K."/>
            <person name="Lindquist E.A."/>
            <person name="Lipzen A."/>
            <person name="Lundell T."/>
            <person name="Morin E."/>
            <person name="Murat C."/>
            <person name="Riley R."/>
            <person name="Ohm R."/>
            <person name="Sun H."/>
            <person name="Tunlid A."/>
            <person name="Henrissat B."/>
            <person name="Grigoriev I.V."/>
            <person name="Hibbett D.S."/>
            <person name="Martin F."/>
        </authorList>
    </citation>
    <scope>NUCLEOTIDE SEQUENCE [LARGE SCALE GENOMIC DNA]</scope>
    <source>
        <strain evidence="3">441</strain>
    </source>
</reference>
<proteinExistence type="predicted"/>
<feature type="domain" description="BTB" evidence="1">
    <location>
        <begin position="20"/>
        <end position="97"/>
    </location>
</feature>
<dbReference type="STRING" id="765257.A0A0C9YWU4"/>
<dbReference type="CDD" id="cd18186">
    <property type="entry name" value="BTB_POZ_ZBTB_KLHL-like"/>
    <property type="match status" value="1"/>
</dbReference>
<reference evidence="2 3" key="1">
    <citation type="submission" date="2014-04" db="EMBL/GenBank/DDBJ databases">
        <authorList>
            <consortium name="DOE Joint Genome Institute"/>
            <person name="Kuo A."/>
            <person name="Kohler A."/>
            <person name="Costa M.D."/>
            <person name="Nagy L.G."/>
            <person name="Floudas D."/>
            <person name="Copeland A."/>
            <person name="Barry K.W."/>
            <person name="Cichocki N."/>
            <person name="Veneault-Fourrey C."/>
            <person name="LaButti K."/>
            <person name="Lindquist E.A."/>
            <person name="Lipzen A."/>
            <person name="Lundell T."/>
            <person name="Morin E."/>
            <person name="Murat C."/>
            <person name="Sun H."/>
            <person name="Tunlid A."/>
            <person name="Henrissat B."/>
            <person name="Grigoriev I.V."/>
            <person name="Hibbett D.S."/>
            <person name="Martin F."/>
            <person name="Nordberg H.P."/>
            <person name="Cantor M.N."/>
            <person name="Hua S.X."/>
        </authorList>
    </citation>
    <scope>NUCLEOTIDE SEQUENCE [LARGE SCALE GENOMIC DNA]</scope>
    <source>
        <strain evidence="2 3">441</strain>
    </source>
</reference>
<dbReference type="Proteomes" id="UP000054018">
    <property type="component" value="Unassembled WGS sequence"/>
</dbReference>
<dbReference type="EMBL" id="KN834090">
    <property type="protein sequence ID" value="KIK12363.1"/>
    <property type="molecule type" value="Genomic_DNA"/>
</dbReference>
<dbReference type="InterPro" id="IPR011333">
    <property type="entry name" value="SKP1/BTB/POZ_sf"/>
</dbReference>
<dbReference type="Gene3D" id="3.30.710.10">
    <property type="entry name" value="Potassium Channel Kv1.1, Chain A"/>
    <property type="match status" value="1"/>
</dbReference>
<keyword evidence="3" id="KW-1185">Reference proteome</keyword>
<evidence type="ECO:0000313" key="2">
    <source>
        <dbReference type="EMBL" id="KIK12363.1"/>
    </source>
</evidence>
<dbReference type="OrthoDB" id="3164835at2759"/>
<name>A0A0C9YWU4_9AGAM</name>
<dbReference type="InterPro" id="IPR000210">
    <property type="entry name" value="BTB/POZ_dom"/>
</dbReference>
<accession>A0A0C9YWU4</accession>
<dbReference type="PROSITE" id="PS50097">
    <property type="entry name" value="BTB"/>
    <property type="match status" value="1"/>
</dbReference>